<evidence type="ECO:0000313" key="2">
    <source>
        <dbReference type="EMBL" id="GFN97304.1"/>
    </source>
</evidence>
<evidence type="ECO:0000313" key="3">
    <source>
        <dbReference type="Proteomes" id="UP000735302"/>
    </source>
</evidence>
<name>A0AAV3ZQ84_9GAST</name>
<keyword evidence="3" id="KW-1185">Reference proteome</keyword>
<feature type="region of interest" description="Disordered" evidence="1">
    <location>
        <begin position="21"/>
        <end position="81"/>
    </location>
</feature>
<gene>
    <name evidence="2" type="ORF">PoB_002381000</name>
</gene>
<dbReference type="AlphaFoldDB" id="A0AAV3ZQ84"/>
<dbReference type="Proteomes" id="UP000735302">
    <property type="component" value="Unassembled WGS sequence"/>
</dbReference>
<organism evidence="2 3">
    <name type="scientific">Plakobranchus ocellatus</name>
    <dbReference type="NCBI Taxonomy" id="259542"/>
    <lineage>
        <taxon>Eukaryota</taxon>
        <taxon>Metazoa</taxon>
        <taxon>Spiralia</taxon>
        <taxon>Lophotrochozoa</taxon>
        <taxon>Mollusca</taxon>
        <taxon>Gastropoda</taxon>
        <taxon>Heterobranchia</taxon>
        <taxon>Euthyneura</taxon>
        <taxon>Panpulmonata</taxon>
        <taxon>Sacoglossa</taxon>
        <taxon>Placobranchoidea</taxon>
        <taxon>Plakobranchidae</taxon>
        <taxon>Plakobranchus</taxon>
    </lineage>
</organism>
<protein>
    <submittedName>
        <fullName evidence="2">Uncharacterized protein</fullName>
    </submittedName>
</protein>
<feature type="compositionally biased region" description="Basic and acidic residues" evidence="1">
    <location>
        <begin position="68"/>
        <end position="81"/>
    </location>
</feature>
<comment type="caution">
    <text evidence="2">The sequence shown here is derived from an EMBL/GenBank/DDBJ whole genome shotgun (WGS) entry which is preliminary data.</text>
</comment>
<evidence type="ECO:0000256" key="1">
    <source>
        <dbReference type="SAM" id="MobiDB-lite"/>
    </source>
</evidence>
<dbReference type="EMBL" id="BLXT01002742">
    <property type="protein sequence ID" value="GFN97304.1"/>
    <property type="molecule type" value="Genomic_DNA"/>
</dbReference>
<sequence length="81" mass="9080">MRRVKGPFLLPRQHFISASCLAGQGGESSKWELTNRGGEIGKDEEDDDDDDDDDVDEEENKKKKRGKKENEAEEGKGDKGQ</sequence>
<reference evidence="2 3" key="1">
    <citation type="journal article" date="2021" name="Elife">
        <title>Chloroplast acquisition without the gene transfer in kleptoplastic sea slugs, Plakobranchus ocellatus.</title>
        <authorList>
            <person name="Maeda T."/>
            <person name="Takahashi S."/>
            <person name="Yoshida T."/>
            <person name="Shimamura S."/>
            <person name="Takaki Y."/>
            <person name="Nagai Y."/>
            <person name="Toyoda A."/>
            <person name="Suzuki Y."/>
            <person name="Arimoto A."/>
            <person name="Ishii H."/>
            <person name="Satoh N."/>
            <person name="Nishiyama T."/>
            <person name="Hasebe M."/>
            <person name="Maruyama T."/>
            <person name="Minagawa J."/>
            <person name="Obokata J."/>
            <person name="Shigenobu S."/>
        </authorList>
    </citation>
    <scope>NUCLEOTIDE SEQUENCE [LARGE SCALE GENOMIC DNA]</scope>
</reference>
<feature type="compositionally biased region" description="Acidic residues" evidence="1">
    <location>
        <begin position="42"/>
        <end position="58"/>
    </location>
</feature>
<accession>A0AAV3ZQ84</accession>
<proteinExistence type="predicted"/>